<feature type="coiled-coil region" evidence="4">
    <location>
        <begin position="59"/>
        <end position="86"/>
    </location>
</feature>
<dbReference type="InterPro" id="IPR004827">
    <property type="entry name" value="bZIP"/>
</dbReference>
<dbReference type="InterPro" id="IPR015421">
    <property type="entry name" value="PyrdxlP-dep_Trfase_major"/>
</dbReference>
<evidence type="ECO:0000256" key="2">
    <source>
        <dbReference type="ARBA" id="ARBA00006966"/>
    </source>
</evidence>
<dbReference type="SUPFAM" id="SSF53383">
    <property type="entry name" value="PLP-dependent transferases"/>
    <property type="match status" value="1"/>
</dbReference>
<feature type="compositionally biased region" description="Basic and acidic residues" evidence="5">
    <location>
        <begin position="121"/>
        <end position="136"/>
    </location>
</feature>
<dbReference type="GO" id="GO:0003700">
    <property type="term" value="F:DNA-binding transcription factor activity"/>
    <property type="evidence" value="ECO:0007669"/>
    <property type="project" value="InterPro"/>
</dbReference>
<sequence length="926" mass="103686">MLRSSTKKTSDLSPQEESSGTHMSEQERKRLRNRLSQQAFRRRQAERIRELSNRVNVDQKSESERIEALQRENRQLRTQLVEVQTKMSRLLASLQGLNDSVSKTLNDTATNDNENCGSLDDSEKPSPEPSNQDHRQNLHTPSLPGAYAPMELESFDTSMLNFDPPLTLPPATEQNDDPLLSSELINVAGTSPLCPQIPNIWSFEYQTGIEPYLTAMAATQESSMMLRKDWALSNSPFSDHIQLLQRLLKNKLRASGFAPEGQPSMQGIYQPVLMVLSMFNSMTRPDVMAWYAKTRFYHIIELTAWQLYPSAATFQKLHQRYRPTETQMKHPHPRVIDWIPFPSIRDRLIQRHAANPHIDQIFCDAVTGYVVETIMSDLILGAPKITVYIRVTDLITAMSSTADDGLDEVPVTLPAPDITTLFSSPSYARAAFKQLNMDRGASYYKIDPAFYAKYPELFDQSNDLTATGIPLRPKSQKVLTYPKPLDASTVETYRSFIDFSLDAANTMSSSSSSSTMAANARILSSSDVSVGIFRWRWGFLYRNPRKRDTEFLLLLILSLSFLQSYYYHLSKMPSQFPAPEAAARYSFLDDYSEGAHPALLKAILSSSTSQEVGYGGDTYCALARQRIRRHLGREDVGVFFVPSGTSANAISIAACLRPHEAVIAASSGHIVTRETGAVEASGHKIINVAPLDGKLTPQSIQRAMDDNWHFPHMAKPRLVYISNATEIGTIYTRAELAAIKQVCEQNQLILFLDGARIGTALASKANDMTLHDVLELTDIFWIGGTKNGALLGEAVVVKDARLATEYEFYVKQHGSLLAKSRIMGAQFAELFKDDLYFDLARQANLCAETLSSGVAAAGFSVYAVTETNQVFAVLPVGLIKALQEHFTFYVWEKRGDDEAVVRLLTTWATEMTEVEKFVRLVHGWDK</sequence>
<dbReference type="Gene3D" id="3.90.1150.10">
    <property type="entry name" value="Aspartate Aminotransferase, domain 1"/>
    <property type="match status" value="1"/>
</dbReference>
<keyword evidence="7" id="KW-0456">Lyase</keyword>
<dbReference type="Proteomes" id="UP000076584">
    <property type="component" value="Unassembled WGS sequence"/>
</dbReference>
<name>A0A167E759_COLIC</name>
<comment type="caution">
    <text evidence="7">The sequence shown here is derived from an EMBL/GenBank/DDBJ whole genome shotgun (WGS) entry which is preliminary data.</text>
</comment>
<keyword evidence="3" id="KW-0663">Pyridoxal phosphate</keyword>
<comment type="similarity">
    <text evidence="2">Belongs to the threonine aldolase family.</text>
</comment>
<accession>A0A167E759</accession>
<keyword evidence="4" id="KW-0175">Coiled coil</keyword>
<dbReference type="AlphaFoldDB" id="A0A167E759"/>
<comment type="cofactor">
    <cofactor evidence="1">
        <name>pyridoxal 5'-phosphate</name>
        <dbReference type="ChEBI" id="CHEBI:597326"/>
    </cofactor>
</comment>
<evidence type="ECO:0000256" key="1">
    <source>
        <dbReference type="ARBA" id="ARBA00001933"/>
    </source>
</evidence>
<dbReference type="GO" id="GO:0016829">
    <property type="term" value="F:lyase activity"/>
    <property type="evidence" value="ECO:0007669"/>
    <property type="project" value="UniProtKB-KW"/>
</dbReference>
<feature type="domain" description="BZIP" evidence="6">
    <location>
        <begin position="28"/>
        <end position="43"/>
    </location>
</feature>
<organism evidence="7 8">
    <name type="scientific">Colletotrichum incanum</name>
    <name type="common">Soybean anthracnose fungus</name>
    <dbReference type="NCBI Taxonomy" id="1573173"/>
    <lineage>
        <taxon>Eukaryota</taxon>
        <taxon>Fungi</taxon>
        <taxon>Dikarya</taxon>
        <taxon>Ascomycota</taxon>
        <taxon>Pezizomycotina</taxon>
        <taxon>Sordariomycetes</taxon>
        <taxon>Hypocreomycetidae</taxon>
        <taxon>Glomerellales</taxon>
        <taxon>Glomerellaceae</taxon>
        <taxon>Colletotrichum</taxon>
        <taxon>Colletotrichum spaethianum species complex</taxon>
    </lineage>
</organism>
<dbReference type="PANTHER" id="PTHR48097">
    <property type="entry name" value="L-THREONINE ALDOLASE-RELATED"/>
    <property type="match status" value="1"/>
</dbReference>
<evidence type="ECO:0000259" key="6">
    <source>
        <dbReference type="PROSITE" id="PS00036"/>
    </source>
</evidence>
<feature type="compositionally biased region" description="Polar residues" evidence="5">
    <location>
        <begin position="11"/>
        <end position="23"/>
    </location>
</feature>
<evidence type="ECO:0000313" key="7">
    <source>
        <dbReference type="EMBL" id="KZL84780.1"/>
    </source>
</evidence>
<dbReference type="Pfam" id="PF11905">
    <property type="entry name" value="DUF3425"/>
    <property type="match status" value="1"/>
</dbReference>
<dbReference type="InterPro" id="IPR001597">
    <property type="entry name" value="ArAA_b-elim_lyase/Thr_aldolase"/>
</dbReference>
<evidence type="ECO:0000256" key="3">
    <source>
        <dbReference type="ARBA" id="ARBA00022898"/>
    </source>
</evidence>
<protein>
    <submittedName>
        <fullName evidence="7">Beta-eliminating lyase</fullName>
    </submittedName>
</protein>
<dbReference type="EMBL" id="LFIW01000787">
    <property type="protein sequence ID" value="KZL84780.1"/>
    <property type="molecule type" value="Genomic_DNA"/>
</dbReference>
<dbReference type="PROSITE" id="PS00036">
    <property type="entry name" value="BZIP_BASIC"/>
    <property type="match status" value="1"/>
</dbReference>
<feature type="region of interest" description="Disordered" evidence="5">
    <location>
        <begin position="103"/>
        <end position="148"/>
    </location>
</feature>
<dbReference type="InterPro" id="IPR046347">
    <property type="entry name" value="bZIP_sf"/>
</dbReference>
<dbReference type="SUPFAM" id="SSF57959">
    <property type="entry name" value="Leucine zipper domain"/>
    <property type="match status" value="1"/>
</dbReference>
<dbReference type="GO" id="GO:0006520">
    <property type="term" value="P:amino acid metabolic process"/>
    <property type="evidence" value="ECO:0007669"/>
    <property type="project" value="InterPro"/>
</dbReference>
<dbReference type="Pfam" id="PF01212">
    <property type="entry name" value="Beta_elim_lyase"/>
    <property type="match status" value="1"/>
</dbReference>
<dbReference type="InterPro" id="IPR015424">
    <property type="entry name" value="PyrdxlP-dep_Trfase"/>
</dbReference>
<dbReference type="PANTHER" id="PTHR48097:SF5">
    <property type="entry name" value="LOW SPECIFICITY L-THREONINE ALDOLASE"/>
    <property type="match status" value="1"/>
</dbReference>
<dbReference type="STRING" id="1573173.A0A167E759"/>
<dbReference type="Gene3D" id="1.20.5.170">
    <property type="match status" value="1"/>
</dbReference>
<gene>
    <name evidence="7" type="ORF">CI238_10190</name>
</gene>
<dbReference type="InterPro" id="IPR021833">
    <property type="entry name" value="DUF3425"/>
</dbReference>
<reference evidence="7 8" key="1">
    <citation type="submission" date="2015-06" db="EMBL/GenBank/DDBJ databases">
        <title>Survival trade-offs in plant roots during colonization by closely related pathogenic and mutualistic fungi.</title>
        <authorList>
            <person name="Hacquard S."/>
            <person name="Kracher B."/>
            <person name="Hiruma K."/>
            <person name="Weinman A."/>
            <person name="Muench P."/>
            <person name="Garrido Oter R."/>
            <person name="Ver Loren van Themaat E."/>
            <person name="Dallerey J.-F."/>
            <person name="Damm U."/>
            <person name="Henrissat B."/>
            <person name="Lespinet O."/>
            <person name="Thon M."/>
            <person name="Kemen E."/>
            <person name="McHardy A.C."/>
            <person name="Schulze-Lefert P."/>
            <person name="O'Connell R.J."/>
        </authorList>
    </citation>
    <scope>NUCLEOTIDE SEQUENCE [LARGE SCALE GENOMIC DNA]</scope>
    <source>
        <strain evidence="7 8">MAFF 238704</strain>
    </source>
</reference>
<dbReference type="CDD" id="cd14688">
    <property type="entry name" value="bZIP_YAP"/>
    <property type="match status" value="1"/>
</dbReference>
<evidence type="ECO:0000313" key="8">
    <source>
        <dbReference type="Proteomes" id="UP000076584"/>
    </source>
</evidence>
<keyword evidence="8" id="KW-1185">Reference proteome</keyword>
<proteinExistence type="inferred from homology"/>
<feature type="compositionally biased region" description="Polar residues" evidence="5">
    <location>
        <begin position="103"/>
        <end position="116"/>
    </location>
</feature>
<evidence type="ECO:0000256" key="4">
    <source>
        <dbReference type="SAM" id="Coils"/>
    </source>
</evidence>
<dbReference type="Gene3D" id="3.40.640.10">
    <property type="entry name" value="Type I PLP-dependent aspartate aminotransferase-like (Major domain)"/>
    <property type="match status" value="1"/>
</dbReference>
<evidence type="ECO:0000256" key="5">
    <source>
        <dbReference type="SAM" id="MobiDB-lite"/>
    </source>
</evidence>
<dbReference type="InterPro" id="IPR015422">
    <property type="entry name" value="PyrdxlP-dep_Trfase_small"/>
</dbReference>
<feature type="region of interest" description="Disordered" evidence="5">
    <location>
        <begin position="1"/>
        <end position="43"/>
    </location>
</feature>